<evidence type="ECO:0000313" key="4">
    <source>
        <dbReference type="Proteomes" id="UP000053105"/>
    </source>
</evidence>
<feature type="region of interest" description="Disordered" evidence="1">
    <location>
        <begin position="79"/>
        <end position="111"/>
    </location>
</feature>
<dbReference type="AlphaFoldDB" id="A0A0N0BIY5"/>
<evidence type="ECO:0000259" key="2">
    <source>
        <dbReference type="Pfam" id="PF24307"/>
    </source>
</evidence>
<feature type="region of interest" description="Disordered" evidence="1">
    <location>
        <begin position="261"/>
        <end position="293"/>
    </location>
</feature>
<gene>
    <name evidence="3" type="ORF">WN51_07811</name>
</gene>
<accession>A0A0N0BIY5</accession>
<feature type="compositionally biased region" description="Acidic residues" evidence="1">
    <location>
        <begin position="261"/>
        <end position="284"/>
    </location>
</feature>
<dbReference type="Proteomes" id="UP000053105">
    <property type="component" value="Unassembled WGS sequence"/>
</dbReference>
<sequence length="586" mass="66139">MQRPICTQREHVPLQHVSIDDLECLMGTFVDQERDRAVQLELTHCRCKTMHELNAVPKSDVGHGDRTLVIGEPTAPAPACRCHPPTSITTSTSNSTTSGHHLVPAQLPPSPPPLTSLHIAVDNNCIGNSSNTTTAKPDAISNGTKAAATMSSPPKHRRGFDPNDVNATDYRRYRRVKTTRRNSMSPSISQTSSCTFNSITLNLASHYDLKSWSNAKIILATKTQPPDRWCVASHEIKENRTNGEDDFAFRAFLQRLSEIEEGIEDEDEGEDEDEDEDEGEGEDADERRAKSKKQNEHICALMSYDDKRKLSSPTKRNFWQTFQRKKFRIKFKFLFSVVDEPRKWSRFYPYKYNVSARISAIKSISTKTRISAIKSVSTKTRISAIKSISTETRISAIKSISTETRISAIKSISTETRISAIKSISTETRISAIKSISTETRISALKSISTETRISAVKSISIKKRDGKLLSQFNKIRRNVKFQVKKALVPNLTVKEIFYDSLSGGWKLLEFLFGHFVEIQLRFSTCPGGLGFTISDHSVDRCKGKTSIFKTTVDLVVNKILHKNERKEKKLRVLTLPARRYYLEMM</sequence>
<name>A0A0N0BIY5_9HYME</name>
<feature type="domain" description="DUF7486" evidence="2">
    <location>
        <begin position="367"/>
        <end position="467"/>
    </location>
</feature>
<feature type="region of interest" description="Disordered" evidence="1">
    <location>
        <begin position="144"/>
        <end position="166"/>
    </location>
</feature>
<dbReference type="Pfam" id="PF24307">
    <property type="entry name" value="DUF7486"/>
    <property type="match status" value="1"/>
</dbReference>
<evidence type="ECO:0000256" key="1">
    <source>
        <dbReference type="SAM" id="MobiDB-lite"/>
    </source>
</evidence>
<dbReference type="InterPro" id="IPR055909">
    <property type="entry name" value="DUF7486"/>
</dbReference>
<keyword evidence="4" id="KW-1185">Reference proteome</keyword>
<organism evidence="3 4">
    <name type="scientific">Melipona quadrifasciata</name>
    <dbReference type="NCBI Taxonomy" id="166423"/>
    <lineage>
        <taxon>Eukaryota</taxon>
        <taxon>Metazoa</taxon>
        <taxon>Ecdysozoa</taxon>
        <taxon>Arthropoda</taxon>
        <taxon>Hexapoda</taxon>
        <taxon>Insecta</taxon>
        <taxon>Pterygota</taxon>
        <taxon>Neoptera</taxon>
        <taxon>Endopterygota</taxon>
        <taxon>Hymenoptera</taxon>
        <taxon>Apocrita</taxon>
        <taxon>Aculeata</taxon>
        <taxon>Apoidea</taxon>
        <taxon>Anthophila</taxon>
        <taxon>Apidae</taxon>
        <taxon>Melipona</taxon>
    </lineage>
</organism>
<protein>
    <recommendedName>
        <fullName evidence="2">DUF7486 domain-containing protein</fullName>
    </recommendedName>
</protein>
<dbReference type="OrthoDB" id="7691812at2759"/>
<proteinExistence type="predicted"/>
<evidence type="ECO:0000313" key="3">
    <source>
        <dbReference type="EMBL" id="KOX78404.1"/>
    </source>
</evidence>
<feature type="compositionally biased region" description="Low complexity" evidence="1">
    <location>
        <begin position="86"/>
        <end position="105"/>
    </location>
</feature>
<dbReference type="EMBL" id="KQ435724">
    <property type="protein sequence ID" value="KOX78404.1"/>
    <property type="molecule type" value="Genomic_DNA"/>
</dbReference>
<reference evidence="3 4" key="1">
    <citation type="submission" date="2015-07" db="EMBL/GenBank/DDBJ databases">
        <title>The genome of Melipona quadrifasciata.</title>
        <authorList>
            <person name="Pan H."/>
            <person name="Kapheim K."/>
        </authorList>
    </citation>
    <scope>NUCLEOTIDE SEQUENCE [LARGE SCALE GENOMIC DNA]</scope>
    <source>
        <strain evidence="3">0111107301</strain>
        <tissue evidence="3">Whole body</tissue>
    </source>
</reference>